<dbReference type="EMBL" id="JBHUJC010000020">
    <property type="protein sequence ID" value="MFD2276300.1"/>
    <property type="molecule type" value="Genomic_DNA"/>
</dbReference>
<sequence>MASNPDTKRILVVDIGGSNIKLIATGVENRIKIPSDPDLTAKRLVKQVREATADWDYDVISLGAPCACKNNRPVKEPHNLGTGWIDFDFEAAFGKPTKVINDATMQAIGCYQGGTMLFLGFGTGLGTTLIKNGTAVPLEAGHLPYRKKQSFEDYVGKDGQAHLGQEKWNKHALRIIKILRHAFNADDVVLGGGNAKVIENITENTRCVTNHAAFDGGFRMWEADW</sequence>
<dbReference type="InterPro" id="IPR043129">
    <property type="entry name" value="ATPase_NBD"/>
</dbReference>
<accession>A0ABW5E3R8</accession>
<protein>
    <submittedName>
        <fullName evidence="1">ROK family protein</fullName>
    </submittedName>
</protein>
<dbReference type="SUPFAM" id="SSF53067">
    <property type="entry name" value="Actin-like ATPase domain"/>
    <property type="match status" value="1"/>
</dbReference>
<organism evidence="1 2">
    <name type="scientific">Rubritalea spongiae</name>
    <dbReference type="NCBI Taxonomy" id="430797"/>
    <lineage>
        <taxon>Bacteria</taxon>
        <taxon>Pseudomonadati</taxon>
        <taxon>Verrucomicrobiota</taxon>
        <taxon>Verrucomicrobiia</taxon>
        <taxon>Verrucomicrobiales</taxon>
        <taxon>Rubritaleaceae</taxon>
        <taxon>Rubritalea</taxon>
    </lineage>
</organism>
<comment type="caution">
    <text evidence="1">The sequence shown here is derived from an EMBL/GenBank/DDBJ whole genome shotgun (WGS) entry which is preliminary data.</text>
</comment>
<evidence type="ECO:0000313" key="1">
    <source>
        <dbReference type="EMBL" id="MFD2276300.1"/>
    </source>
</evidence>
<evidence type="ECO:0000313" key="2">
    <source>
        <dbReference type="Proteomes" id="UP001597297"/>
    </source>
</evidence>
<reference evidence="2" key="1">
    <citation type="journal article" date="2019" name="Int. J. Syst. Evol. Microbiol.">
        <title>The Global Catalogue of Microorganisms (GCM) 10K type strain sequencing project: providing services to taxonomists for standard genome sequencing and annotation.</title>
        <authorList>
            <consortium name="The Broad Institute Genomics Platform"/>
            <consortium name="The Broad Institute Genome Sequencing Center for Infectious Disease"/>
            <person name="Wu L."/>
            <person name="Ma J."/>
        </authorList>
    </citation>
    <scope>NUCLEOTIDE SEQUENCE [LARGE SCALE GENOMIC DNA]</scope>
    <source>
        <strain evidence="2">JCM 16545</strain>
    </source>
</reference>
<dbReference type="Proteomes" id="UP001597297">
    <property type="component" value="Unassembled WGS sequence"/>
</dbReference>
<keyword evidence="2" id="KW-1185">Reference proteome</keyword>
<proteinExistence type="predicted"/>
<dbReference type="Gene3D" id="3.30.420.40">
    <property type="match status" value="2"/>
</dbReference>
<dbReference type="RefSeq" id="WP_377094359.1">
    <property type="nucleotide sequence ID" value="NZ_JBHSJM010000001.1"/>
</dbReference>
<gene>
    <name evidence="1" type="ORF">ACFSQZ_07455</name>
</gene>
<name>A0ABW5E3R8_9BACT</name>